<dbReference type="EMBL" id="GDQN01010641">
    <property type="protein sequence ID" value="JAT80413.1"/>
    <property type="molecule type" value="Transcribed_RNA"/>
</dbReference>
<evidence type="ECO:0000256" key="2">
    <source>
        <dbReference type="SAM" id="MobiDB-lite"/>
    </source>
</evidence>
<evidence type="ECO:0008006" key="4">
    <source>
        <dbReference type="Google" id="ProtNLM"/>
    </source>
</evidence>
<gene>
    <name evidence="3" type="ORF">g.7655</name>
</gene>
<dbReference type="AlphaFoldDB" id="A0A1E1W0B8"/>
<accession>A0A1E1W0B8</accession>
<evidence type="ECO:0000313" key="3">
    <source>
        <dbReference type="EMBL" id="JAT80413.1"/>
    </source>
</evidence>
<feature type="non-terminal residue" evidence="3">
    <location>
        <position position="1"/>
    </location>
</feature>
<keyword evidence="1" id="KW-0175">Coiled coil</keyword>
<reference evidence="3" key="1">
    <citation type="submission" date="2015-09" db="EMBL/GenBank/DDBJ databases">
        <title>De novo assembly of Pectinophora gossypiella (Pink Bollworm) gut transcriptome.</title>
        <authorList>
            <person name="Tassone E.E."/>
        </authorList>
    </citation>
    <scope>NUCLEOTIDE SEQUENCE</scope>
</reference>
<feature type="compositionally biased region" description="Basic residues" evidence="2">
    <location>
        <begin position="1"/>
        <end position="10"/>
    </location>
</feature>
<evidence type="ECO:0000256" key="1">
    <source>
        <dbReference type="SAM" id="Coils"/>
    </source>
</evidence>
<protein>
    <recommendedName>
        <fullName evidence="4">CCDC66 domain-containing protein</fullName>
    </recommendedName>
</protein>
<name>A0A1E1W0B8_PECGO</name>
<feature type="coiled-coil region" evidence="1">
    <location>
        <begin position="64"/>
        <end position="110"/>
    </location>
</feature>
<proteinExistence type="predicted"/>
<organism evidence="3">
    <name type="scientific">Pectinophora gossypiella</name>
    <name type="common">Cotton pink bollworm</name>
    <name type="synonym">Depressaria gossypiella</name>
    <dbReference type="NCBI Taxonomy" id="13191"/>
    <lineage>
        <taxon>Eukaryota</taxon>
        <taxon>Metazoa</taxon>
        <taxon>Ecdysozoa</taxon>
        <taxon>Arthropoda</taxon>
        <taxon>Hexapoda</taxon>
        <taxon>Insecta</taxon>
        <taxon>Pterygota</taxon>
        <taxon>Neoptera</taxon>
        <taxon>Endopterygota</taxon>
        <taxon>Lepidoptera</taxon>
        <taxon>Glossata</taxon>
        <taxon>Ditrysia</taxon>
        <taxon>Gelechioidea</taxon>
        <taxon>Gelechiidae</taxon>
        <taxon>Apatetrinae</taxon>
        <taxon>Pectinophora</taxon>
    </lineage>
</organism>
<feature type="region of interest" description="Disordered" evidence="2">
    <location>
        <begin position="1"/>
        <end position="26"/>
    </location>
</feature>
<dbReference type="OrthoDB" id="7735955at2759"/>
<sequence>PAGHGRGRRRSCGDYDERSPPAIKRSSRDKLISNLRHTYMPSIFDAEAIHTRNLLAEKEAAERRQFYQQELKNQILEQQRIREERKTREKMLEQAEMRRLEEQLRMLRVAQEREVGKQRDIATAMNENASEFDKKRSTLQKEIDYEHQKLLRATTQPKRNIPTAISDNTLLPKFYPKERLPYSTNIPDTSIFSPNYDVDSYLRKNLNPKNDFSSKLDFSDKNVIVEKALVHERPKDRGDSKFECRFSKNVDENDETPIPVLRHSPKETVSRNDDSTIEGMQLVENKWKVPAVQKNILKSQPNDEGKNVSILTQLGSIRRQLQLEQMRLDNMLTKCD</sequence>